<evidence type="ECO:0000313" key="1">
    <source>
        <dbReference type="EMBL" id="EHL98760.1"/>
    </source>
</evidence>
<reference evidence="1 2" key="1">
    <citation type="submission" date="2011-09" db="EMBL/GenBank/DDBJ databases">
        <authorList>
            <person name="Weinstock G."/>
            <person name="Sodergren E."/>
            <person name="Clifton S."/>
            <person name="Fulton L."/>
            <person name="Fulton B."/>
            <person name="Courtney L."/>
            <person name="Fronick C."/>
            <person name="Harrison M."/>
            <person name="Strong C."/>
            <person name="Farmer C."/>
            <person name="Delahaunty K."/>
            <person name="Markovic C."/>
            <person name="Hall O."/>
            <person name="Minx P."/>
            <person name="Tomlinson C."/>
            <person name="Mitreva M."/>
            <person name="Hou S."/>
            <person name="Chen J."/>
            <person name="Wollam A."/>
            <person name="Pepin K.H."/>
            <person name="Johnson M."/>
            <person name="Bhonagiri V."/>
            <person name="Zhang X."/>
            <person name="Suruliraj S."/>
            <person name="Warren W."/>
            <person name="Chinwalla A."/>
            <person name="Mardis E.R."/>
            <person name="Wilson R.K."/>
        </authorList>
    </citation>
    <scope>NUCLEOTIDE SEQUENCE [LARGE SCALE GENOMIC DNA]</scope>
    <source>
        <strain evidence="1 2">F0439</strain>
    </source>
</reference>
<sequence length="82" mass="9427">MANQKFAFCPYCGAKLTGNPTVCPSCHRQLPVETHEPKSAAPSMTKLFNNPYKEGMDRYREEKAPGKHPVKKSFWRRLMDKL</sequence>
<dbReference type="STRING" id="797515.HMPREF9103_01315"/>
<keyword evidence="2" id="KW-1185">Reference proteome</keyword>
<name>G9ZNL2_9LACO</name>
<dbReference type="RefSeq" id="WP_008212336.1">
    <property type="nucleotide sequence ID" value="NZ_JH414959.1"/>
</dbReference>
<evidence type="ECO:0000313" key="2">
    <source>
        <dbReference type="Proteomes" id="UP000004625"/>
    </source>
</evidence>
<dbReference type="eggNOG" id="ENOG5030AY2">
    <property type="taxonomic scope" value="Bacteria"/>
</dbReference>
<comment type="caution">
    <text evidence="1">The sequence shown here is derived from an EMBL/GenBank/DDBJ whole genome shotgun (WGS) entry which is preliminary data.</text>
</comment>
<dbReference type="EMBL" id="AGEY01000062">
    <property type="protein sequence ID" value="EHL98760.1"/>
    <property type="molecule type" value="Genomic_DNA"/>
</dbReference>
<accession>G9ZNL2</accession>
<protein>
    <submittedName>
        <fullName evidence="1">Uncharacterized protein</fullName>
    </submittedName>
</protein>
<proteinExistence type="predicted"/>
<dbReference type="Proteomes" id="UP000004625">
    <property type="component" value="Unassembled WGS sequence"/>
</dbReference>
<organism evidence="1 2">
    <name type="scientific">Lentilactobacillus parafarraginis F0439</name>
    <dbReference type="NCBI Taxonomy" id="797515"/>
    <lineage>
        <taxon>Bacteria</taxon>
        <taxon>Bacillati</taxon>
        <taxon>Bacillota</taxon>
        <taxon>Bacilli</taxon>
        <taxon>Lactobacillales</taxon>
        <taxon>Lactobacillaceae</taxon>
        <taxon>Lentilactobacillus</taxon>
    </lineage>
</organism>
<dbReference type="AlphaFoldDB" id="G9ZNL2"/>
<dbReference type="HOGENOM" id="CLU_194499_0_0_9"/>
<dbReference type="PATRIC" id="fig|797515.3.peg.1226"/>
<gene>
    <name evidence="1" type="ORF">HMPREF9103_01315</name>
</gene>